<evidence type="ECO:0000256" key="10">
    <source>
        <dbReference type="ARBA" id="ARBA00023163"/>
    </source>
</evidence>
<feature type="binding site" evidence="11">
    <location>
        <position position="166"/>
    </location>
    <ligand>
        <name>Zn(2+)</name>
        <dbReference type="ChEBI" id="CHEBI:29105"/>
    </ligand>
</feature>
<dbReference type="GO" id="GO:1900705">
    <property type="term" value="P:negative regulation of siderophore biosynthetic process"/>
    <property type="evidence" value="ECO:0007669"/>
    <property type="project" value="TreeGrafter"/>
</dbReference>
<keyword evidence="9" id="KW-0238">DNA-binding</keyword>
<evidence type="ECO:0000256" key="3">
    <source>
        <dbReference type="ARBA" id="ARBA00011738"/>
    </source>
</evidence>
<dbReference type="GO" id="GO:0003700">
    <property type="term" value="F:DNA-binding transcription factor activity"/>
    <property type="evidence" value="ECO:0007669"/>
    <property type="project" value="InterPro"/>
</dbReference>
<proteinExistence type="inferred from homology"/>
<feature type="binding site" evidence="11">
    <location>
        <position position="169"/>
    </location>
    <ligand>
        <name>Zn(2+)</name>
        <dbReference type="ChEBI" id="CHEBI:29105"/>
    </ligand>
</feature>
<organism evidence="13 14">
    <name type="scientific">Candidatus Saganbacteria bacterium CG08_land_8_20_14_0_20_45_16</name>
    <dbReference type="NCBI Taxonomy" id="2014293"/>
    <lineage>
        <taxon>Bacteria</taxon>
        <taxon>Bacillati</taxon>
        <taxon>Saganbacteria</taxon>
    </lineage>
</organism>
<comment type="similarity">
    <text evidence="2">Belongs to the Fur family.</text>
</comment>
<evidence type="ECO:0000256" key="1">
    <source>
        <dbReference type="ARBA" id="ARBA00004496"/>
    </source>
</evidence>
<evidence type="ECO:0000256" key="8">
    <source>
        <dbReference type="ARBA" id="ARBA00023015"/>
    </source>
</evidence>
<dbReference type="GO" id="GO:0045892">
    <property type="term" value="P:negative regulation of DNA-templated transcription"/>
    <property type="evidence" value="ECO:0007669"/>
    <property type="project" value="TreeGrafter"/>
</dbReference>
<evidence type="ECO:0000256" key="5">
    <source>
        <dbReference type="ARBA" id="ARBA00022491"/>
    </source>
</evidence>
<gene>
    <name evidence="13" type="ORF">COT42_07115</name>
</gene>
<dbReference type="InterPro" id="IPR036390">
    <property type="entry name" value="WH_DNA-bd_sf"/>
</dbReference>
<evidence type="ECO:0000256" key="7">
    <source>
        <dbReference type="ARBA" id="ARBA00022833"/>
    </source>
</evidence>
<dbReference type="PANTHER" id="PTHR33202">
    <property type="entry name" value="ZINC UPTAKE REGULATION PROTEIN"/>
    <property type="match status" value="1"/>
</dbReference>
<dbReference type="InterPro" id="IPR036388">
    <property type="entry name" value="WH-like_DNA-bd_sf"/>
</dbReference>
<dbReference type="PANTHER" id="PTHR33202:SF2">
    <property type="entry name" value="FERRIC UPTAKE REGULATION PROTEIN"/>
    <property type="match status" value="1"/>
</dbReference>
<dbReference type="CDD" id="cd07153">
    <property type="entry name" value="Fur_like"/>
    <property type="match status" value="1"/>
</dbReference>
<keyword evidence="5" id="KW-0678">Repressor</keyword>
<feature type="binding site" evidence="12">
    <location>
        <position position="122"/>
    </location>
    <ligand>
        <name>Fe cation</name>
        <dbReference type="ChEBI" id="CHEBI:24875"/>
    </ligand>
</feature>
<evidence type="ECO:0000256" key="11">
    <source>
        <dbReference type="PIRSR" id="PIRSR602481-1"/>
    </source>
</evidence>
<dbReference type="SUPFAM" id="SSF46785">
    <property type="entry name" value="Winged helix' DNA-binding domain"/>
    <property type="match status" value="1"/>
</dbReference>
<protein>
    <submittedName>
        <fullName evidence="13">Transcriptional repressor</fullName>
    </submittedName>
</protein>
<feature type="binding site" evidence="12">
    <location>
        <position position="141"/>
    </location>
    <ligand>
        <name>Fe cation</name>
        <dbReference type="ChEBI" id="CHEBI:24875"/>
    </ligand>
</feature>
<evidence type="ECO:0000313" key="14">
    <source>
        <dbReference type="Proteomes" id="UP000231343"/>
    </source>
</evidence>
<dbReference type="GO" id="GO:0008270">
    <property type="term" value="F:zinc ion binding"/>
    <property type="evidence" value="ECO:0007669"/>
    <property type="project" value="TreeGrafter"/>
</dbReference>
<dbReference type="InterPro" id="IPR043135">
    <property type="entry name" value="Fur_C"/>
</dbReference>
<dbReference type="Gene3D" id="1.10.10.10">
    <property type="entry name" value="Winged helix-like DNA-binding domain superfamily/Winged helix DNA-binding domain"/>
    <property type="match status" value="1"/>
</dbReference>
<dbReference type="Proteomes" id="UP000231343">
    <property type="component" value="Unassembled WGS sequence"/>
</dbReference>
<name>A0A2H0XV52_UNCSA</name>
<keyword evidence="10" id="KW-0804">Transcription</keyword>
<keyword evidence="8" id="KW-0805">Transcription regulation</keyword>
<dbReference type="Pfam" id="PF01475">
    <property type="entry name" value="FUR"/>
    <property type="match status" value="1"/>
</dbReference>
<feature type="binding site" evidence="12">
    <location>
        <position position="120"/>
    </location>
    <ligand>
        <name>Fe cation</name>
        <dbReference type="ChEBI" id="CHEBI:24875"/>
    </ligand>
</feature>
<keyword evidence="4" id="KW-0963">Cytoplasm</keyword>
<comment type="caution">
    <text evidence="13">The sequence shown here is derived from an EMBL/GenBank/DDBJ whole genome shotgun (WGS) entry which is preliminary data.</text>
</comment>
<evidence type="ECO:0000256" key="9">
    <source>
        <dbReference type="ARBA" id="ARBA00023125"/>
    </source>
</evidence>
<evidence type="ECO:0000256" key="12">
    <source>
        <dbReference type="PIRSR" id="PIRSR602481-2"/>
    </source>
</evidence>
<dbReference type="EMBL" id="PEYM01000119">
    <property type="protein sequence ID" value="PIS28731.1"/>
    <property type="molecule type" value="Genomic_DNA"/>
</dbReference>
<comment type="cofactor">
    <cofactor evidence="12">
        <name>Mn(2+)</name>
        <dbReference type="ChEBI" id="CHEBI:29035"/>
    </cofactor>
    <cofactor evidence="12">
        <name>Fe(2+)</name>
        <dbReference type="ChEBI" id="CHEBI:29033"/>
    </cofactor>
    <text evidence="12">Binds 1 Mn(2+) or Fe(2+) ion per subunit.</text>
</comment>
<feature type="binding site" evidence="11">
    <location>
        <position position="126"/>
    </location>
    <ligand>
        <name>Zn(2+)</name>
        <dbReference type="ChEBI" id="CHEBI:29105"/>
    </ligand>
</feature>
<dbReference type="GO" id="GO:0000976">
    <property type="term" value="F:transcription cis-regulatory region binding"/>
    <property type="evidence" value="ECO:0007669"/>
    <property type="project" value="TreeGrafter"/>
</dbReference>
<evidence type="ECO:0000256" key="2">
    <source>
        <dbReference type="ARBA" id="ARBA00007957"/>
    </source>
</evidence>
<keyword evidence="6 11" id="KW-0479">Metal-binding</keyword>
<feature type="binding site" evidence="11">
    <location>
        <position position="129"/>
    </location>
    <ligand>
        <name>Zn(2+)</name>
        <dbReference type="ChEBI" id="CHEBI:29105"/>
    </ligand>
</feature>
<dbReference type="InterPro" id="IPR002481">
    <property type="entry name" value="FUR"/>
</dbReference>
<accession>A0A2H0XV52</accession>
<keyword evidence="12" id="KW-0408">Iron</keyword>
<feature type="binding site" evidence="12">
    <location>
        <position position="158"/>
    </location>
    <ligand>
        <name>Fe cation</name>
        <dbReference type="ChEBI" id="CHEBI:24875"/>
    </ligand>
</feature>
<dbReference type="Gene3D" id="3.30.1490.190">
    <property type="match status" value="1"/>
</dbReference>
<comment type="subcellular location">
    <subcellularLocation>
        <location evidence="1">Cytoplasm</location>
    </subcellularLocation>
</comment>
<dbReference type="GO" id="GO:0005829">
    <property type="term" value="C:cytosol"/>
    <property type="evidence" value="ECO:0007669"/>
    <property type="project" value="TreeGrafter"/>
</dbReference>
<dbReference type="AlphaFoldDB" id="A0A2H0XV52"/>
<comment type="cofactor">
    <cofactor evidence="11">
        <name>Zn(2+)</name>
        <dbReference type="ChEBI" id="CHEBI:29105"/>
    </cofactor>
    <text evidence="11">Binds 1 zinc ion per subunit.</text>
</comment>
<evidence type="ECO:0000256" key="4">
    <source>
        <dbReference type="ARBA" id="ARBA00022490"/>
    </source>
</evidence>
<evidence type="ECO:0000313" key="13">
    <source>
        <dbReference type="EMBL" id="PIS28731.1"/>
    </source>
</evidence>
<sequence length="174" mass="20548">MPGLFCWPLLDRERSIAHNDNDNQFQLGGRVKKDREKFVRYLESQELKYTRPREVIVEAFLKSCKHLGVDELFVLAKKVDRSIGYATVHRTMRLLKEAGLARELDFGEGKKRYEHLVADHHDHFICLKCNRVIEFFDPVIEKRQEALCRQRKFKNQSHRLQIFGVCKDCNEKGS</sequence>
<comment type="subunit">
    <text evidence="3">Homodimer.</text>
</comment>
<evidence type="ECO:0000256" key="6">
    <source>
        <dbReference type="ARBA" id="ARBA00022723"/>
    </source>
</evidence>
<keyword evidence="7 11" id="KW-0862">Zinc</keyword>
<reference evidence="13 14" key="1">
    <citation type="submission" date="2017-09" db="EMBL/GenBank/DDBJ databases">
        <title>Depth-based differentiation of microbial function through sediment-hosted aquifers and enrichment of novel symbionts in the deep terrestrial subsurface.</title>
        <authorList>
            <person name="Probst A.J."/>
            <person name="Ladd B."/>
            <person name="Jarett J.K."/>
            <person name="Geller-Mcgrath D.E."/>
            <person name="Sieber C.M."/>
            <person name="Emerson J.B."/>
            <person name="Anantharaman K."/>
            <person name="Thomas B.C."/>
            <person name="Malmstrom R."/>
            <person name="Stieglmeier M."/>
            <person name="Klingl A."/>
            <person name="Woyke T."/>
            <person name="Ryan C.M."/>
            <person name="Banfield J.F."/>
        </authorList>
    </citation>
    <scope>NUCLEOTIDE SEQUENCE [LARGE SCALE GENOMIC DNA]</scope>
    <source>
        <strain evidence="13">CG08_land_8_20_14_0_20_45_16</strain>
    </source>
</reference>